<keyword evidence="3" id="KW-1185">Reference proteome</keyword>
<name>A0A9W8LDX5_9FUNG</name>
<gene>
    <name evidence="2" type="ORF">H4R18_005085</name>
</gene>
<proteinExistence type="predicted"/>
<evidence type="ECO:0000313" key="2">
    <source>
        <dbReference type="EMBL" id="KAJ2777595.1"/>
    </source>
</evidence>
<dbReference type="AlphaFoldDB" id="A0A9W8LDX5"/>
<sequence>MYETLRDDCADIKRKLRDGADQWEGRGDLALNLFYSLSEFVATQHGGQYIILVDEYDAPLKTALDTDWYDNGKNAYIGLLSAMLKENVYLRAGLLVGVHEFELSTDHSGLNSVKALSLTTAR</sequence>
<comment type="caution">
    <text evidence="2">The sequence shown here is derived from an EMBL/GenBank/DDBJ whole genome shotgun (WGS) entry which is preliminary data.</text>
</comment>
<organism evidence="2 3">
    <name type="scientific">Coemansia javaensis</name>
    <dbReference type="NCBI Taxonomy" id="2761396"/>
    <lineage>
        <taxon>Eukaryota</taxon>
        <taxon>Fungi</taxon>
        <taxon>Fungi incertae sedis</taxon>
        <taxon>Zoopagomycota</taxon>
        <taxon>Kickxellomycotina</taxon>
        <taxon>Kickxellomycetes</taxon>
        <taxon>Kickxellales</taxon>
        <taxon>Kickxellaceae</taxon>
        <taxon>Coemansia</taxon>
    </lineage>
</organism>
<feature type="non-terminal residue" evidence="2">
    <location>
        <position position="122"/>
    </location>
</feature>
<dbReference type="OrthoDB" id="5584915at2759"/>
<reference evidence="2" key="1">
    <citation type="submission" date="2022-07" db="EMBL/GenBank/DDBJ databases">
        <title>Phylogenomic reconstructions and comparative analyses of Kickxellomycotina fungi.</title>
        <authorList>
            <person name="Reynolds N.K."/>
            <person name="Stajich J.E."/>
            <person name="Barry K."/>
            <person name="Grigoriev I.V."/>
            <person name="Crous P."/>
            <person name="Smith M.E."/>
        </authorList>
    </citation>
    <scope>NUCLEOTIDE SEQUENCE</scope>
    <source>
        <strain evidence="2">NBRC 105414</strain>
    </source>
</reference>
<dbReference type="InterPro" id="IPR018631">
    <property type="entry name" value="AAA-ATPase-like_dom"/>
</dbReference>
<accession>A0A9W8LDX5</accession>
<dbReference type="Proteomes" id="UP001140217">
    <property type="component" value="Unassembled WGS sequence"/>
</dbReference>
<dbReference type="EMBL" id="JANBUL010000281">
    <property type="protein sequence ID" value="KAJ2777595.1"/>
    <property type="molecule type" value="Genomic_DNA"/>
</dbReference>
<evidence type="ECO:0000313" key="3">
    <source>
        <dbReference type="Proteomes" id="UP001140217"/>
    </source>
</evidence>
<protein>
    <recommendedName>
        <fullName evidence="1">AAA-ATPase-like domain-containing protein</fullName>
    </recommendedName>
</protein>
<evidence type="ECO:0000259" key="1">
    <source>
        <dbReference type="Pfam" id="PF09820"/>
    </source>
</evidence>
<dbReference type="Pfam" id="PF09820">
    <property type="entry name" value="AAA-ATPase_like"/>
    <property type="match status" value="1"/>
</dbReference>
<feature type="domain" description="AAA-ATPase-like" evidence="1">
    <location>
        <begin position="26"/>
        <end position="102"/>
    </location>
</feature>